<feature type="non-terminal residue" evidence="1">
    <location>
        <position position="114"/>
    </location>
</feature>
<comment type="caution">
    <text evidence="1">The sequence shown here is derived from an EMBL/GenBank/DDBJ whole genome shotgun (WGS) entry which is preliminary data.</text>
</comment>
<dbReference type="AlphaFoldDB" id="A0A813FWM5"/>
<sequence>MEVLSDNAKGLAASLLEADLEKRSSVTLAATSTFFEGTDVFSLYKRPRGPDLPEVQKKAASGDERWQRRQFSKIWTVMPSPQDFVPPEKFGAQEAATVIAETDVERLAPFIGEA</sequence>
<dbReference type="OrthoDB" id="420092at2759"/>
<name>A0A813FWM5_POLGL</name>
<proteinExistence type="predicted"/>
<dbReference type="EMBL" id="CAJNNV010025548">
    <property type="protein sequence ID" value="CAE8615040.1"/>
    <property type="molecule type" value="Genomic_DNA"/>
</dbReference>
<evidence type="ECO:0000313" key="2">
    <source>
        <dbReference type="Proteomes" id="UP000654075"/>
    </source>
</evidence>
<gene>
    <name evidence="1" type="ORF">PGLA1383_LOCUS32758</name>
</gene>
<evidence type="ECO:0000313" key="1">
    <source>
        <dbReference type="EMBL" id="CAE8615040.1"/>
    </source>
</evidence>
<organism evidence="1 2">
    <name type="scientific">Polarella glacialis</name>
    <name type="common">Dinoflagellate</name>
    <dbReference type="NCBI Taxonomy" id="89957"/>
    <lineage>
        <taxon>Eukaryota</taxon>
        <taxon>Sar</taxon>
        <taxon>Alveolata</taxon>
        <taxon>Dinophyceae</taxon>
        <taxon>Suessiales</taxon>
        <taxon>Suessiaceae</taxon>
        <taxon>Polarella</taxon>
    </lineage>
</organism>
<reference evidence="1" key="1">
    <citation type="submission" date="2021-02" db="EMBL/GenBank/DDBJ databases">
        <authorList>
            <person name="Dougan E. K."/>
            <person name="Rhodes N."/>
            <person name="Thang M."/>
            <person name="Chan C."/>
        </authorList>
    </citation>
    <scope>NUCLEOTIDE SEQUENCE</scope>
</reference>
<dbReference type="Proteomes" id="UP000654075">
    <property type="component" value="Unassembled WGS sequence"/>
</dbReference>
<accession>A0A813FWM5</accession>
<dbReference type="OMA" id="IWTVMPS"/>
<keyword evidence="2" id="KW-1185">Reference proteome</keyword>
<protein>
    <submittedName>
        <fullName evidence="1">Uncharacterized protein</fullName>
    </submittedName>
</protein>